<evidence type="ECO:0000313" key="2">
    <source>
        <dbReference type="Proteomes" id="UP000029964"/>
    </source>
</evidence>
<accession>A0A086THE8</accession>
<dbReference type="OrthoDB" id="5293813at2759"/>
<gene>
    <name evidence="1" type="ORF">ACRE_004540</name>
</gene>
<dbReference type="EMBL" id="JPKY01000002">
    <property type="protein sequence ID" value="KFH48780.1"/>
    <property type="molecule type" value="Genomic_DNA"/>
</dbReference>
<sequence>MVKPSLVIPAGLLGMAVGRIIPRIVPTPLGTPAVSTRTTAPFGSPAPSAQGELDIAREALGKLPNAPHDTSLGAGTTTAFQLIAFNELFEVAFFSSLLNNITHGVPGYNASRQNAHVIRVALAQEKQHALGAIATLEAAGAFVPTQCKYRFPATNFREAILVAGIQTSLVMGALQDANVLFTKDGAAGLVRIVSSVIGQEGEQNGYYRLLLRLIPPESPFLTTVPGAFAYSALQNYVVPGSCPYPLSNIHLPIFPQILTNGHPMALVPPQDQTLTFEADLKVSNSSAAASRHLGGDGRGLFLTYTNGQQLPFSVPLRNVKWQGTTINFQAEFPYEQHIMGGLTHGALTTGCNFTDPDAVVGAALAGPAIIQVENRI</sequence>
<evidence type="ECO:0000313" key="1">
    <source>
        <dbReference type="EMBL" id="KFH48780.1"/>
    </source>
</evidence>
<comment type="caution">
    <text evidence="1">The sequence shown here is derived from an EMBL/GenBank/DDBJ whole genome shotgun (WGS) entry which is preliminary data.</text>
</comment>
<name>A0A086THE8_HAPC1</name>
<organism evidence="1 2">
    <name type="scientific">Hapsidospora chrysogenum (strain ATCC 11550 / CBS 779.69 / DSM 880 / IAM 14645 / JCM 23072 / IMI 49137)</name>
    <name type="common">Acremonium chrysogenum</name>
    <dbReference type="NCBI Taxonomy" id="857340"/>
    <lineage>
        <taxon>Eukaryota</taxon>
        <taxon>Fungi</taxon>
        <taxon>Dikarya</taxon>
        <taxon>Ascomycota</taxon>
        <taxon>Pezizomycotina</taxon>
        <taxon>Sordariomycetes</taxon>
        <taxon>Hypocreomycetidae</taxon>
        <taxon>Hypocreales</taxon>
        <taxon>Bionectriaceae</taxon>
        <taxon>Hapsidospora</taxon>
    </lineage>
</organism>
<dbReference type="AlphaFoldDB" id="A0A086THE8"/>
<dbReference type="HOGENOM" id="CLU_045147_0_0_1"/>
<keyword evidence="2" id="KW-1185">Reference proteome</keyword>
<protein>
    <recommendedName>
        <fullName evidence="3">Late sexual development protein</fullName>
    </recommendedName>
</protein>
<proteinExistence type="predicted"/>
<dbReference type="Proteomes" id="UP000029964">
    <property type="component" value="Unassembled WGS sequence"/>
</dbReference>
<reference evidence="2" key="1">
    <citation type="journal article" date="2014" name="Genome Announc.">
        <title>Genome sequence and annotation of Acremonium chrysogenum, producer of the beta-lactam antibiotic cephalosporin C.</title>
        <authorList>
            <person name="Terfehr D."/>
            <person name="Dahlmann T.A."/>
            <person name="Specht T."/>
            <person name="Zadra I."/>
            <person name="Kuernsteiner H."/>
            <person name="Kueck U."/>
        </authorList>
    </citation>
    <scope>NUCLEOTIDE SEQUENCE [LARGE SCALE GENOMIC DNA]</scope>
    <source>
        <strain evidence="2">ATCC 11550 / CBS 779.69 / DSM 880 / IAM 14645 / JCM 23072 / IMI 49137</strain>
    </source>
</reference>
<evidence type="ECO:0008006" key="3">
    <source>
        <dbReference type="Google" id="ProtNLM"/>
    </source>
</evidence>